<comment type="subcellular location">
    <subcellularLocation>
        <location evidence="1">Cell membrane</location>
        <topology evidence="1">Multi-pass membrane protein</topology>
    </subcellularLocation>
</comment>
<feature type="domain" description="Major facilitator superfamily (MFS) profile" evidence="7">
    <location>
        <begin position="60"/>
        <end position="452"/>
    </location>
</feature>
<feature type="transmembrane region" description="Helical" evidence="6">
    <location>
        <begin position="306"/>
        <end position="326"/>
    </location>
</feature>
<dbReference type="InterPro" id="IPR020846">
    <property type="entry name" value="MFS_dom"/>
</dbReference>
<evidence type="ECO:0000313" key="8">
    <source>
        <dbReference type="EMBL" id="ATE56800.1"/>
    </source>
</evidence>
<reference evidence="8" key="1">
    <citation type="submission" date="2017-09" db="EMBL/GenBank/DDBJ databases">
        <title>Complete Genome Sequence of ansamitocin-producing Bacterium Actinosynnema pretiosum X47.</title>
        <authorList>
            <person name="Cao G."/>
            <person name="Zong G."/>
            <person name="Zhong C."/>
            <person name="Fu J."/>
        </authorList>
    </citation>
    <scope>NUCLEOTIDE SEQUENCE [LARGE SCALE GENOMIC DNA]</scope>
    <source>
        <strain evidence="8">X47</strain>
    </source>
</reference>
<feature type="transmembrane region" description="Helical" evidence="6">
    <location>
        <begin position="93"/>
        <end position="116"/>
    </location>
</feature>
<feature type="transmembrane region" description="Helical" evidence="6">
    <location>
        <begin position="54"/>
        <end position="73"/>
    </location>
</feature>
<evidence type="ECO:0000256" key="2">
    <source>
        <dbReference type="ARBA" id="ARBA00022692"/>
    </source>
</evidence>
<feature type="transmembrane region" description="Helical" evidence="6">
    <location>
        <begin position="363"/>
        <end position="385"/>
    </location>
</feature>
<evidence type="ECO:0000256" key="1">
    <source>
        <dbReference type="ARBA" id="ARBA00004651"/>
    </source>
</evidence>
<gene>
    <name evidence="8" type="ORF">CNX65_28850</name>
</gene>
<feature type="transmembrane region" description="Helical" evidence="6">
    <location>
        <begin position="424"/>
        <end position="446"/>
    </location>
</feature>
<keyword evidence="2 6" id="KW-0812">Transmembrane</keyword>
<dbReference type="PANTHER" id="PTHR23523">
    <property type="match status" value="1"/>
</dbReference>
<evidence type="ECO:0000259" key="7">
    <source>
        <dbReference type="PROSITE" id="PS50850"/>
    </source>
</evidence>
<name>A0A290ZCN7_9PSEU</name>
<feature type="transmembrane region" description="Helical" evidence="6">
    <location>
        <begin position="181"/>
        <end position="201"/>
    </location>
</feature>
<keyword evidence="9" id="KW-1185">Reference proteome</keyword>
<dbReference type="GO" id="GO:0005886">
    <property type="term" value="C:plasma membrane"/>
    <property type="evidence" value="ECO:0007669"/>
    <property type="project" value="UniProtKB-SubCell"/>
</dbReference>
<dbReference type="AlphaFoldDB" id="A0A290ZCN7"/>
<dbReference type="InterPro" id="IPR052524">
    <property type="entry name" value="MFS_Cyanate_Porter"/>
</dbReference>
<dbReference type="Pfam" id="PF07690">
    <property type="entry name" value="MFS_1"/>
    <property type="match status" value="1"/>
</dbReference>
<evidence type="ECO:0000256" key="6">
    <source>
        <dbReference type="SAM" id="Phobius"/>
    </source>
</evidence>
<dbReference type="Gene3D" id="1.20.1250.20">
    <property type="entry name" value="MFS general substrate transporter like domains"/>
    <property type="match status" value="2"/>
</dbReference>
<dbReference type="KEGG" id="apre:CNX65_28850"/>
<organism evidence="8 9">
    <name type="scientific">Actinosynnema pretiosum</name>
    <dbReference type="NCBI Taxonomy" id="42197"/>
    <lineage>
        <taxon>Bacteria</taxon>
        <taxon>Bacillati</taxon>
        <taxon>Actinomycetota</taxon>
        <taxon>Actinomycetes</taxon>
        <taxon>Pseudonocardiales</taxon>
        <taxon>Pseudonocardiaceae</taxon>
        <taxon>Actinosynnema</taxon>
    </lineage>
</organism>
<dbReference type="GO" id="GO:0022857">
    <property type="term" value="F:transmembrane transporter activity"/>
    <property type="evidence" value="ECO:0007669"/>
    <property type="project" value="InterPro"/>
</dbReference>
<feature type="transmembrane region" description="Helical" evidence="6">
    <location>
        <begin position="338"/>
        <end position="357"/>
    </location>
</feature>
<dbReference type="PROSITE" id="PS50850">
    <property type="entry name" value="MFS"/>
    <property type="match status" value="1"/>
</dbReference>
<evidence type="ECO:0000256" key="5">
    <source>
        <dbReference type="SAM" id="MobiDB-lite"/>
    </source>
</evidence>
<dbReference type="SUPFAM" id="SSF103473">
    <property type="entry name" value="MFS general substrate transporter"/>
    <property type="match status" value="1"/>
</dbReference>
<dbReference type="Proteomes" id="UP000218505">
    <property type="component" value="Chromosome"/>
</dbReference>
<accession>A0A290ZCN7</accession>
<feature type="transmembrane region" description="Helical" evidence="6">
    <location>
        <begin position="128"/>
        <end position="145"/>
    </location>
</feature>
<dbReference type="InterPro" id="IPR011701">
    <property type="entry name" value="MFS"/>
</dbReference>
<keyword evidence="3 6" id="KW-1133">Transmembrane helix</keyword>
<feature type="compositionally biased region" description="Pro residues" evidence="5">
    <location>
        <begin position="38"/>
        <end position="49"/>
    </location>
</feature>
<proteinExistence type="predicted"/>
<feature type="compositionally biased region" description="Low complexity" evidence="5">
    <location>
        <begin position="21"/>
        <end position="37"/>
    </location>
</feature>
<feature type="transmembrane region" description="Helical" evidence="6">
    <location>
        <begin position="151"/>
        <end position="169"/>
    </location>
</feature>
<feature type="region of interest" description="Disordered" evidence="5">
    <location>
        <begin position="1"/>
        <end position="51"/>
    </location>
</feature>
<feature type="transmembrane region" description="Helical" evidence="6">
    <location>
        <begin position="272"/>
        <end position="294"/>
    </location>
</feature>
<evidence type="ECO:0000256" key="4">
    <source>
        <dbReference type="ARBA" id="ARBA00023136"/>
    </source>
</evidence>
<keyword evidence="4 6" id="KW-0472">Membrane</keyword>
<dbReference type="EMBL" id="CP023445">
    <property type="protein sequence ID" value="ATE56800.1"/>
    <property type="molecule type" value="Genomic_DNA"/>
</dbReference>
<dbReference type="RefSeq" id="WP_096496559.1">
    <property type="nucleotide sequence ID" value="NZ_CP023445.1"/>
</dbReference>
<evidence type="ECO:0000256" key="3">
    <source>
        <dbReference type="ARBA" id="ARBA00022989"/>
    </source>
</evidence>
<evidence type="ECO:0000313" key="9">
    <source>
        <dbReference type="Proteomes" id="UP000218505"/>
    </source>
</evidence>
<dbReference type="InterPro" id="IPR036259">
    <property type="entry name" value="MFS_trans_sf"/>
</dbReference>
<feature type="transmembrane region" description="Helical" evidence="6">
    <location>
        <begin position="213"/>
        <end position="231"/>
    </location>
</feature>
<feature type="transmembrane region" description="Helical" evidence="6">
    <location>
        <begin position="397"/>
        <end position="418"/>
    </location>
</feature>
<sequence>MSVHIATDPGDDATVGTHPVTGAADQTTADPTTAAPATAPPAEPAPAPRPNRGAALVGSTLLAVGVALAAANLRPAVTSLASVLGDVRASLGATTAWTSLLTAVPTVCFGVAAFAAPWLGRRFGMARAVGASLVVLTLGLVLRVLDGPAVLLGGTFTACAGIAVCNVLIPVVVKESFPDKVGFLTGVYTAALAAGAAVGAALTPTLETALGSWQLAAATWALLSTAALLVWSASARHGAAPAVAVPAASGAAPARGAHPVQQRRTSVLRSPLAWVITVFFGLQSLLAYTVMGWLPQIMADSGVDRTTAGMLLAITMVLGVPVSLVVPPLATRWGSQSWLVVLLGSLSIAGILGLAIAPVAAPGLWVVLIGTGMCVFPLALVIISLRTATAADTAKLSAMAQSIGYLISAAGPFAFGVLRDVTGAWTVSMYVLAGILVALIALGVIAGRPRTI</sequence>
<protein>
    <submittedName>
        <fullName evidence="8">MFS transporter</fullName>
    </submittedName>
</protein>
<dbReference type="PANTHER" id="PTHR23523:SF2">
    <property type="entry name" value="2-NITROIMIDAZOLE TRANSPORTER"/>
    <property type="match status" value="1"/>
</dbReference>